<evidence type="ECO:0000313" key="20">
    <source>
        <dbReference type="EMBL" id="HHQ15391.1"/>
    </source>
</evidence>
<dbReference type="EC" id="5.6.2.-" evidence="14"/>
<dbReference type="EMBL" id="DRWR01000018">
    <property type="protein sequence ID" value="HHQ15391.1"/>
    <property type="molecule type" value="Genomic_DNA"/>
</dbReference>
<evidence type="ECO:0000256" key="2">
    <source>
        <dbReference type="ARBA" id="ARBA00011245"/>
    </source>
</evidence>
<dbReference type="PRINTS" id="PR00417">
    <property type="entry name" value="PRTPISMRASEI"/>
</dbReference>
<feature type="binding site" evidence="14">
    <location>
        <position position="87"/>
    </location>
    <ligand>
        <name>ATP</name>
        <dbReference type="ChEBI" id="CHEBI:30616"/>
    </ligand>
</feature>
<dbReference type="InterPro" id="IPR040569">
    <property type="entry name" value="Znf_Rg"/>
</dbReference>
<name>A0A7V6CDD7_9BACT</name>
<evidence type="ECO:0000256" key="9">
    <source>
        <dbReference type="ARBA" id="ARBA00023029"/>
    </source>
</evidence>
<evidence type="ECO:0000256" key="13">
    <source>
        <dbReference type="ARBA" id="ARBA00049360"/>
    </source>
</evidence>
<dbReference type="GO" id="GO:0005524">
    <property type="term" value="F:ATP binding"/>
    <property type="evidence" value="ECO:0007669"/>
    <property type="project" value="UniProtKB-UniRule"/>
</dbReference>
<dbReference type="SMART" id="SM00437">
    <property type="entry name" value="TOP1Ac"/>
    <property type="match status" value="1"/>
</dbReference>
<proteinExistence type="inferred from homology"/>
<evidence type="ECO:0000256" key="7">
    <source>
        <dbReference type="ARBA" id="ARBA00022833"/>
    </source>
</evidence>
<dbReference type="SMART" id="SM00382">
    <property type="entry name" value="AAA"/>
    <property type="match status" value="1"/>
</dbReference>
<evidence type="ECO:0000256" key="14">
    <source>
        <dbReference type="HAMAP-Rule" id="MF_01125"/>
    </source>
</evidence>
<evidence type="ECO:0000256" key="4">
    <source>
        <dbReference type="ARBA" id="ARBA00022723"/>
    </source>
</evidence>
<dbReference type="GO" id="GO:0005737">
    <property type="term" value="C:cytoplasm"/>
    <property type="evidence" value="ECO:0007669"/>
    <property type="project" value="UniProtKB-SubCell"/>
</dbReference>
<dbReference type="CDD" id="cd17924">
    <property type="entry name" value="DDXDc_reverse_gyrase"/>
    <property type="match status" value="1"/>
</dbReference>
<keyword evidence="10 14" id="KW-0238">DNA-binding</keyword>
<evidence type="ECO:0000259" key="18">
    <source>
        <dbReference type="PROSITE" id="PS52036"/>
    </source>
</evidence>
<comment type="similarity">
    <text evidence="12 14">In the N-terminal section; belongs to the DEAD box helicase family. DDVD subfamily.</text>
</comment>
<feature type="region of interest" description="Topoisomerase I" evidence="14">
    <location>
        <begin position="601"/>
        <end position="1175"/>
    </location>
</feature>
<keyword evidence="6 14" id="KW-0863">Zinc-finger</keyword>
<dbReference type="InterPro" id="IPR014001">
    <property type="entry name" value="Helicase_ATP-bd"/>
</dbReference>
<keyword evidence="7 14" id="KW-0862">Zinc</keyword>
<evidence type="ECO:0000256" key="5">
    <source>
        <dbReference type="ARBA" id="ARBA00022741"/>
    </source>
</evidence>
<keyword evidence="14 20" id="KW-0378">Hydrolase</keyword>
<dbReference type="Pfam" id="PF01131">
    <property type="entry name" value="Topoisom_bac"/>
    <property type="match status" value="1"/>
</dbReference>
<dbReference type="Pfam" id="PF01751">
    <property type="entry name" value="Toprim"/>
    <property type="match status" value="1"/>
</dbReference>
<dbReference type="SMART" id="SM00487">
    <property type="entry name" value="DEXDc"/>
    <property type="match status" value="1"/>
</dbReference>
<protein>
    <recommendedName>
        <fullName evidence="14 15">Reverse gyrase</fullName>
        <ecNumber evidence="14">5.6.2.-</ecNumber>
    </recommendedName>
</protein>
<gene>
    <name evidence="14 20" type="primary">rgy</name>
    <name evidence="20" type="ORF">ENM15_00975</name>
</gene>
<dbReference type="Pfam" id="PF17915">
    <property type="entry name" value="zf_Rg"/>
    <property type="match status" value="1"/>
</dbReference>
<dbReference type="PANTHER" id="PTHR43505">
    <property type="entry name" value="REVERSE GYRASE"/>
    <property type="match status" value="1"/>
</dbReference>
<sequence>MLFYVAKGCPNCKGIISDERLAKELPCEKCLPEKERLSLSNFSDICKTLYSKNSLKDLKPFCEVEKKIELFKKVFKNLLNIFPSSLQIGWAKRFFLGESFAIVSPTGTGKTTFGLISSLFTPKKALIIVPTKVLVKQIEEKLNDYLAKIKEPLLKDKIILAYTGSNKEKELLEKGKFDIFICTSAFLYRNFELLKNIDFSLIFVDDVDSFLKNSKNVDNLFLLLGFSKKEIELALKRDKEEKDYENLLKIKENHKKKTKQLIISSATLKPKTNRVLLFQNLLGFEITRFVSTLRKVIDTYIPVKLNNKKNKEEVFYQLLKVAEKLIAHLKEGGLIFVEESFGKSYVEVATDYLRNKGFKVISYLEANEEELLNALKNKKIDVAIGLCHVGNPLVRGIDIPEVLRYALFLGVPKHIFPLSKSKEGFSLSISPQFLQSILISLMPLFDEEEKIMALSHINYLRKYLTLKEEQIMQYEGLYKKVLSIKEFIEKKLNDPDFLETLKKSEEVFLEVDEEGNYYVIVGNASSYLQASGRVSRLQVRGLLPGLSVILVDNFKALNSLKKRLRFYLGEEIALKEVDLEKVLTLDKEIREERQKLTKEKIDFKNYLLIVESPHKAKTIASFFGKPSVRRIKSVFIYEIPMENNLLSICASLGHIFDLSRRIGIFGIIKDNHHFYPVFNTIKIDKVNKEQFVDEEEIRNKNEIFDKAEIIEVLRTLSFCADQVFIASDPDAEGEKIAYDLYINLKPFQPNIKRLEFHEVTEKALRSALENPQEINIARVEAQLARRVADRWVGFSLSQQLWKIFKKSRLSAGRVQTPVLGWIIERAELAKQYKYKISFSLNGYKLSLEIEDESLAKKILEELPKNLEIKVLKYFEDELSPPPPYTTDTVLEDAFHFFKFSSSYTMQLLQELFELGLITYHRTDSTRISDMGRYQVAKPYITQTLGEKYFYPREWFSEGAHEGIRPTRPWDIAEIKLRVAHGLLTFKNPKDSFKLYDIIFRRFMASQTRKTKVLKGTFEFKIPSYSWKEDLILDIKEPGYEYFWIKPQIFKLKDPLYPENIQYSKVPKVFLYNQGTLIQEMKKRGLGRPSTYAEIVSTLLQRQYIYELKNGSLVPTSLGKEIYNYLKSNYSQYVSEEFTRELEKFMDEVEEGKKDWEEICFKLLPLLNFLNIGLSN</sequence>
<dbReference type="Gene3D" id="1.10.290.10">
    <property type="entry name" value="Topoisomerase I, domain 4"/>
    <property type="match status" value="1"/>
</dbReference>
<comment type="function">
    <text evidence="15">Modifies the topological state of DNA by introducing positive supercoils in an ATP-dependent process, increasing the linking number in steps of +1. Binds to single-stranded DNA, transiently cleaves and then rejoins the ends, introducing a positive supercoil in the process. The scissile phosphodiester is attacked by the catalytic tyrosine of the enzyme, resulting in the formation of a DNA-(5'-phosphotyrosyl)-enzyme intermediate. Involved in rewinding DNA strands in regions of the chromosome that have opened up to allow replication, transcription, DNA repair and/or for DNA protection.</text>
</comment>
<keyword evidence="11 14" id="KW-0413">Isomerase</keyword>
<dbReference type="Pfam" id="PF00270">
    <property type="entry name" value="DEAD"/>
    <property type="match status" value="1"/>
</dbReference>
<comment type="cofactor">
    <cofactor evidence="14">
        <name>Zn(2+)</name>
        <dbReference type="ChEBI" id="CHEBI:29105"/>
    </cofactor>
    <text evidence="14">Binds 1 or 2 zinc ions per subunit.</text>
</comment>
<dbReference type="AlphaFoldDB" id="A0A7V6CDD7"/>
<dbReference type="InterPro" id="IPR023405">
    <property type="entry name" value="Topo_IA_core_domain"/>
</dbReference>
<dbReference type="PROSITE" id="PS51192">
    <property type="entry name" value="HELICASE_ATP_BIND_1"/>
    <property type="match status" value="1"/>
</dbReference>
<dbReference type="SMART" id="SM00436">
    <property type="entry name" value="TOP1Bc"/>
    <property type="match status" value="1"/>
</dbReference>
<evidence type="ECO:0000256" key="3">
    <source>
        <dbReference type="ARBA" id="ARBA00022490"/>
    </source>
</evidence>
<dbReference type="InterPro" id="IPR005736">
    <property type="entry name" value="Reverse_gyrase"/>
</dbReference>
<evidence type="ECO:0000256" key="10">
    <source>
        <dbReference type="ARBA" id="ARBA00023125"/>
    </source>
</evidence>
<feature type="active site" description="O-(5'-phospho-DNA)-tyrosine intermediate" evidence="14">
    <location>
        <position position="919"/>
    </location>
</feature>
<evidence type="ECO:0000259" key="16">
    <source>
        <dbReference type="PROSITE" id="PS50880"/>
    </source>
</evidence>
<dbReference type="GO" id="GO:0006265">
    <property type="term" value="P:DNA topological change"/>
    <property type="evidence" value="ECO:0007669"/>
    <property type="project" value="UniProtKB-UniRule"/>
</dbReference>
<comment type="caution">
    <text evidence="20">The sequence shown here is derived from an EMBL/GenBank/DDBJ whole genome shotgun (WGS) entry which is preliminary data.</text>
</comment>
<dbReference type="Gene3D" id="3.40.50.140">
    <property type="match status" value="1"/>
</dbReference>
<comment type="domain">
    <text evidence="14">Introduction of positive supercoils requires the cooperation of both domains. The helicase-like domain probably does not directly unwind DNA, but more likely acts by driving ATP-dependent conformational changes within the whole enzyme. A beta hairpin in the 'latch' region of the N-terminal domain plays a regulatory role in the enzyme, repressing topoisomerase activity in the absence of ATP and preventing the enzyme from acting as an ATP-independent relaxing enzyme; it also helps to coordinate nucleotide hydrolysis by the ATPase domain with the supercoiling activity of the topoisomerase domain.</text>
</comment>
<dbReference type="HAMAP" id="MF_01125">
    <property type="entry name" value="Reverse_gyrase"/>
    <property type="match status" value="1"/>
</dbReference>
<comment type="function">
    <text evidence="14">Modifies the topological state of DNA by introducing positive supercoils in an ATP-dependent process, increasing the linking number in steps of +1. Binds to single-stranded DNA, transiently cleaves and then rejoins the ends, introducing a positive supercoil in the process. The scissile phosphodiester is attacked by the catalytic tyrosine of the enzyme, resulting in the formation of a DNA-(5'-phosphotyrosyl)-enzyme intermediate. Probably involved in rewinding DNA strands in regions of the chromosome that have opened up to allow replication, transcription, DNA repair and/or for DNA protection.</text>
</comment>
<dbReference type="Gene3D" id="1.10.460.10">
    <property type="entry name" value="Topoisomerase I, domain 2"/>
    <property type="match status" value="1"/>
</dbReference>
<feature type="domain" description="Toprim" evidence="16">
    <location>
        <begin position="605"/>
        <end position="759"/>
    </location>
</feature>
<evidence type="ECO:0000256" key="8">
    <source>
        <dbReference type="ARBA" id="ARBA00022840"/>
    </source>
</evidence>
<comment type="subunit">
    <text evidence="2 14">Monomer.</text>
</comment>
<evidence type="ECO:0000256" key="6">
    <source>
        <dbReference type="ARBA" id="ARBA00022771"/>
    </source>
</evidence>
<dbReference type="InterPro" id="IPR003601">
    <property type="entry name" value="Topo_IA_2"/>
</dbReference>
<dbReference type="GO" id="GO:0006260">
    <property type="term" value="P:DNA replication"/>
    <property type="evidence" value="ECO:0007669"/>
    <property type="project" value="UniProtKB-UniRule"/>
</dbReference>
<dbReference type="SMART" id="SM00493">
    <property type="entry name" value="TOPRIM"/>
    <property type="match status" value="1"/>
</dbReference>
<dbReference type="GO" id="GO:0008094">
    <property type="term" value="F:ATP-dependent activity, acting on DNA"/>
    <property type="evidence" value="ECO:0007669"/>
    <property type="project" value="UniProtKB-UniRule"/>
</dbReference>
<evidence type="ECO:0000256" key="12">
    <source>
        <dbReference type="ARBA" id="ARBA00043976"/>
    </source>
</evidence>
<organism evidence="20">
    <name type="scientific">Thermodesulfobacterium geofontis</name>
    <dbReference type="NCBI Taxonomy" id="1295609"/>
    <lineage>
        <taxon>Bacteria</taxon>
        <taxon>Pseudomonadati</taxon>
        <taxon>Thermodesulfobacteriota</taxon>
        <taxon>Thermodesulfobacteria</taxon>
        <taxon>Thermodesulfobacteriales</taxon>
        <taxon>Thermodesulfobacteriaceae</taxon>
        <taxon>Thermodesulfobacterium</taxon>
    </lineage>
</organism>
<comment type="similarity">
    <text evidence="14">In the C-terminal section; belongs to the type IA topoisomerase family.</text>
</comment>
<accession>A0A7V6CDD7</accession>
<evidence type="ECO:0000259" key="19">
    <source>
        <dbReference type="PROSITE" id="PS52039"/>
    </source>
</evidence>
<dbReference type="PROSITE" id="PS52039">
    <property type="entry name" value="TOPO_IA_2"/>
    <property type="match status" value="1"/>
</dbReference>
<dbReference type="InterPro" id="IPR013826">
    <property type="entry name" value="Topo_IA_cen_sub3"/>
</dbReference>
<dbReference type="InterPro" id="IPR006171">
    <property type="entry name" value="TOPRIM_dom"/>
</dbReference>
<evidence type="ECO:0000256" key="15">
    <source>
        <dbReference type="RuleBase" id="RU004026"/>
    </source>
</evidence>
<comment type="catalytic activity">
    <reaction evidence="13 14 15">
        <text>ATP + H2O = ADP + phosphate + H(+)</text>
        <dbReference type="Rhea" id="RHEA:13065"/>
        <dbReference type="ChEBI" id="CHEBI:15377"/>
        <dbReference type="ChEBI" id="CHEBI:15378"/>
        <dbReference type="ChEBI" id="CHEBI:30616"/>
        <dbReference type="ChEBI" id="CHEBI:43474"/>
        <dbReference type="ChEBI" id="CHEBI:456216"/>
    </reaction>
</comment>
<dbReference type="Gene3D" id="2.60.510.20">
    <property type="match status" value="1"/>
</dbReference>
<keyword evidence="5 14" id="KW-0547">Nucleotide-binding</keyword>
<dbReference type="SUPFAM" id="SSF52540">
    <property type="entry name" value="P-loop containing nucleoside triphosphate hydrolases"/>
    <property type="match status" value="2"/>
</dbReference>
<feature type="domain" description="Helicase ATP-binding" evidence="17">
    <location>
        <begin position="91"/>
        <end position="286"/>
    </location>
</feature>
<dbReference type="PROSITE" id="PS52036">
    <property type="entry name" value="ZF_RG_N"/>
    <property type="match status" value="1"/>
</dbReference>
<evidence type="ECO:0000256" key="11">
    <source>
        <dbReference type="ARBA" id="ARBA00023235"/>
    </source>
</evidence>
<dbReference type="CDD" id="cd00186">
    <property type="entry name" value="TOP1Ac"/>
    <property type="match status" value="1"/>
</dbReference>
<dbReference type="InterPro" id="IPR013824">
    <property type="entry name" value="Topo_IA_cen_sub1"/>
</dbReference>
<dbReference type="GO" id="GO:0003677">
    <property type="term" value="F:DNA binding"/>
    <property type="evidence" value="ECO:0007669"/>
    <property type="project" value="UniProtKB-UniRule"/>
</dbReference>
<evidence type="ECO:0000259" key="17">
    <source>
        <dbReference type="PROSITE" id="PS51192"/>
    </source>
</evidence>
<keyword evidence="4 14" id="KW-0479">Metal-binding</keyword>
<dbReference type="GO" id="GO:0016787">
    <property type="term" value="F:hydrolase activity"/>
    <property type="evidence" value="ECO:0007669"/>
    <property type="project" value="UniProtKB-KW"/>
</dbReference>
<dbReference type="InterPro" id="IPR013497">
    <property type="entry name" value="Topo_IA_cen"/>
</dbReference>
<comment type="subcellular location">
    <subcellularLocation>
        <location evidence="1 14">Cytoplasm</location>
    </subcellularLocation>
</comment>
<dbReference type="NCBIfam" id="TIGR01054">
    <property type="entry name" value="rgy"/>
    <property type="match status" value="1"/>
</dbReference>
<dbReference type="GO" id="GO:0160097">
    <property type="term" value="F:reverse gyrase activity"/>
    <property type="evidence" value="ECO:0007669"/>
    <property type="project" value="UniProtKB-UniRule"/>
</dbReference>
<keyword evidence="8 14" id="KW-0067">ATP-binding</keyword>
<dbReference type="Gene3D" id="3.40.50.300">
    <property type="entry name" value="P-loop containing nucleotide triphosphate hydrolases"/>
    <property type="match status" value="3"/>
</dbReference>
<comment type="miscellaneous">
    <text evidence="14">This enzyme is the only unique feature of hyperthermophilic bacteria/archaea known and seems to be essential for adaptation to life at high temperatures. It may play a role in stabilization of DNA at high temperatures.</text>
</comment>
<dbReference type="Gene3D" id="2.20.20.30">
    <property type="entry name" value="reverse gyrase domain"/>
    <property type="match status" value="1"/>
</dbReference>
<dbReference type="PANTHER" id="PTHR43505:SF1">
    <property type="entry name" value="REVERSE GYRASE"/>
    <property type="match status" value="1"/>
</dbReference>
<dbReference type="InterPro" id="IPR011545">
    <property type="entry name" value="DEAD/DEAH_box_helicase_dom"/>
</dbReference>
<feature type="domain" description="RG N-terminal-type" evidence="18">
    <location>
        <begin position="1"/>
        <end position="38"/>
    </location>
</feature>
<dbReference type="InterPro" id="IPR003593">
    <property type="entry name" value="AAA+_ATPase"/>
</dbReference>
<keyword evidence="3 14" id="KW-0963">Cytoplasm</keyword>
<keyword evidence="9 14" id="KW-0799">Topoisomerase</keyword>
<evidence type="ECO:0000256" key="1">
    <source>
        <dbReference type="ARBA" id="ARBA00004496"/>
    </source>
</evidence>
<dbReference type="InterPro" id="IPR027417">
    <property type="entry name" value="P-loop_NTPase"/>
</dbReference>
<feature type="domain" description="Topo IA-type catalytic" evidence="19">
    <location>
        <begin position="775"/>
        <end position="1170"/>
    </location>
</feature>
<reference evidence="20" key="1">
    <citation type="journal article" date="2020" name="mSystems">
        <title>Genome- and Community-Level Interaction Insights into Carbon Utilization and Element Cycling Functions of Hydrothermarchaeota in Hydrothermal Sediment.</title>
        <authorList>
            <person name="Zhou Z."/>
            <person name="Liu Y."/>
            <person name="Xu W."/>
            <person name="Pan J."/>
            <person name="Luo Z.H."/>
            <person name="Li M."/>
        </authorList>
    </citation>
    <scope>NUCLEOTIDE SEQUENCE [LARGE SCALE GENOMIC DNA]</scope>
    <source>
        <strain evidence="20">SpSt-106</strain>
    </source>
</reference>
<dbReference type="InterPro" id="IPR003602">
    <property type="entry name" value="Topo_IA_DNA-bd_dom"/>
</dbReference>
<dbReference type="GO" id="GO:0008270">
    <property type="term" value="F:zinc ion binding"/>
    <property type="evidence" value="ECO:0007669"/>
    <property type="project" value="UniProtKB-UniRule"/>
</dbReference>
<dbReference type="SUPFAM" id="SSF56712">
    <property type="entry name" value="Prokaryotic type I DNA topoisomerase"/>
    <property type="match status" value="1"/>
</dbReference>
<dbReference type="PROSITE" id="PS50880">
    <property type="entry name" value="TOPRIM"/>
    <property type="match status" value="1"/>
</dbReference>